<dbReference type="Gene3D" id="1.20.1250.20">
    <property type="entry name" value="MFS general substrate transporter like domains"/>
    <property type="match status" value="1"/>
</dbReference>
<dbReference type="AlphaFoldDB" id="A0A9P4Y245"/>
<dbReference type="EMBL" id="MU032347">
    <property type="protein sequence ID" value="KAF3765268.1"/>
    <property type="molecule type" value="Genomic_DNA"/>
</dbReference>
<keyword evidence="3 6" id="KW-0812">Transmembrane</keyword>
<dbReference type="Pfam" id="PF13347">
    <property type="entry name" value="MFS_2"/>
    <property type="match status" value="1"/>
</dbReference>
<dbReference type="SUPFAM" id="SSF103473">
    <property type="entry name" value="MFS general substrate transporter"/>
    <property type="match status" value="1"/>
</dbReference>
<reference evidence="7" key="1">
    <citation type="journal article" date="2020" name="Phytopathology">
        <title>Genome sequence of the chestnut blight fungus Cryphonectria parasitica EP155: A fundamental resource for an archetypical invasive plant pathogen.</title>
        <authorList>
            <person name="Crouch J.A."/>
            <person name="Dawe A."/>
            <person name="Aerts A."/>
            <person name="Barry K."/>
            <person name="Churchill A.C.L."/>
            <person name="Grimwood J."/>
            <person name="Hillman B."/>
            <person name="Milgroom M.G."/>
            <person name="Pangilinan J."/>
            <person name="Smith M."/>
            <person name="Salamov A."/>
            <person name="Schmutz J."/>
            <person name="Yadav J."/>
            <person name="Grigoriev I.V."/>
            <person name="Nuss D."/>
        </authorList>
    </citation>
    <scope>NUCLEOTIDE SEQUENCE</scope>
    <source>
        <strain evidence="7">EP155</strain>
    </source>
</reference>
<comment type="caution">
    <text evidence="7">The sequence shown here is derived from an EMBL/GenBank/DDBJ whole genome shotgun (WGS) entry which is preliminary data.</text>
</comment>
<evidence type="ECO:0000313" key="8">
    <source>
        <dbReference type="Proteomes" id="UP000803844"/>
    </source>
</evidence>
<dbReference type="PANTHER" id="PTHR19432">
    <property type="entry name" value="SUGAR TRANSPORTER"/>
    <property type="match status" value="1"/>
</dbReference>
<comment type="subcellular location">
    <subcellularLocation>
        <location evidence="1">Membrane</location>
        <topology evidence="1">Multi-pass membrane protein</topology>
    </subcellularLocation>
</comment>
<protein>
    <recommendedName>
        <fullName evidence="9">Sucrose transporter</fullName>
    </recommendedName>
</protein>
<feature type="transmembrane region" description="Helical" evidence="6">
    <location>
        <begin position="20"/>
        <end position="44"/>
    </location>
</feature>
<dbReference type="GeneID" id="63841147"/>
<feature type="transmembrane region" description="Helical" evidence="6">
    <location>
        <begin position="209"/>
        <end position="231"/>
    </location>
</feature>
<keyword evidence="2" id="KW-0813">Transport</keyword>
<feature type="transmembrane region" description="Helical" evidence="6">
    <location>
        <begin position="56"/>
        <end position="76"/>
    </location>
</feature>
<feature type="transmembrane region" description="Helical" evidence="6">
    <location>
        <begin position="364"/>
        <end position="382"/>
    </location>
</feature>
<keyword evidence="5 6" id="KW-0472">Membrane</keyword>
<feature type="transmembrane region" description="Helical" evidence="6">
    <location>
        <begin position="131"/>
        <end position="151"/>
    </location>
</feature>
<dbReference type="Proteomes" id="UP000803844">
    <property type="component" value="Unassembled WGS sequence"/>
</dbReference>
<evidence type="ECO:0000256" key="4">
    <source>
        <dbReference type="ARBA" id="ARBA00022989"/>
    </source>
</evidence>
<evidence type="ECO:0000313" key="7">
    <source>
        <dbReference type="EMBL" id="KAF3765268.1"/>
    </source>
</evidence>
<dbReference type="InterPro" id="IPR036259">
    <property type="entry name" value="MFS_trans_sf"/>
</dbReference>
<dbReference type="OrthoDB" id="28755at2759"/>
<sequence>MDRLRHDPEESKRKSLGFILSLSAGWFGLQQIFTVFFGSGYFYLASLGFRDTTISLMWLSGPSAGLFFQPVIGAMSDSCTHPWGQRRPFVVIGTLVLICAMLSLAWAEEITTAFSPAPRWEISAREQDHHASSWGLSTLVTASILVANFAIQPVQLGLRAMATDLVPIHQQAQAQAWIARLNLMGSLVGYGIGSADLAGKLPFLGHSQFQILCSLVSINLAICVSITCSLVQERRQTPLLSPKKPQRPLLVRLRELTVVRRVCVAQVFCWLAWFPFLYDISKYVGGLQRDSNLRSNVGGVASHKGDMTRAGSFAMLIFASVSLVASVILPRLVVTPASSEFPDETRRKHRTWSFRKGFGSLRRIWLACQIIFCIGMMSTFIFDSLESAYVLAALTGIPWAAGTWIPFTLISQDIRRAHGDMLGAVDGDDAEDLAATVVGIHNAAISAPQIAAALGSSLLFLLVSSQGPHGAGQNNGLEVWLLRAGGLSALAGAWLIKKLPEGS</sequence>
<organism evidence="7 8">
    <name type="scientific">Cryphonectria parasitica (strain ATCC 38755 / EP155)</name>
    <dbReference type="NCBI Taxonomy" id="660469"/>
    <lineage>
        <taxon>Eukaryota</taxon>
        <taxon>Fungi</taxon>
        <taxon>Dikarya</taxon>
        <taxon>Ascomycota</taxon>
        <taxon>Pezizomycotina</taxon>
        <taxon>Sordariomycetes</taxon>
        <taxon>Sordariomycetidae</taxon>
        <taxon>Diaporthales</taxon>
        <taxon>Cryphonectriaceae</taxon>
        <taxon>Cryphonectria-Endothia species complex</taxon>
        <taxon>Cryphonectria</taxon>
    </lineage>
</organism>
<evidence type="ECO:0000256" key="2">
    <source>
        <dbReference type="ARBA" id="ARBA00022448"/>
    </source>
</evidence>
<name>A0A9P4Y245_CRYP1</name>
<proteinExistence type="predicted"/>
<evidence type="ECO:0000256" key="6">
    <source>
        <dbReference type="SAM" id="Phobius"/>
    </source>
</evidence>
<evidence type="ECO:0000256" key="5">
    <source>
        <dbReference type="ARBA" id="ARBA00023136"/>
    </source>
</evidence>
<feature type="transmembrane region" description="Helical" evidence="6">
    <location>
        <begin position="177"/>
        <end position="197"/>
    </location>
</feature>
<dbReference type="GO" id="GO:0005886">
    <property type="term" value="C:plasma membrane"/>
    <property type="evidence" value="ECO:0007669"/>
    <property type="project" value="TreeGrafter"/>
</dbReference>
<feature type="transmembrane region" description="Helical" evidence="6">
    <location>
        <begin position="313"/>
        <end position="334"/>
    </location>
</feature>
<feature type="transmembrane region" description="Helical" evidence="6">
    <location>
        <begin position="88"/>
        <end position="107"/>
    </location>
</feature>
<gene>
    <name evidence="7" type="ORF">M406DRAFT_37131</name>
</gene>
<keyword evidence="8" id="KW-1185">Reference proteome</keyword>
<evidence type="ECO:0000256" key="3">
    <source>
        <dbReference type="ARBA" id="ARBA00022692"/>
    </source>
</evidence>
<evidence type="ECO:0008006" key="9">
    <source>
        <dbReference type="Google" id="ProtNLM"/>
    </source>
</evidence>
<evidence type="ECO:0000256" key="1">
    <source>
        <dbReference type="ARBA" id="ARBA00004141"/>
    </source>
</evidence>
<dbReference type="RefSeq" id="XP_040776229.1">
    <property type="nucleotide sequence ID" value="XM_040924018.1"/>
</dbReference>
<accession>A0A9P4Y245</accession>
<feature type="transmembrane region" description="Helical" evidence="6">
    <location>
        <begin position="388"/>
        <end position="410"/>
    </location>
</feature>
<dbReference type="PANTHER" id="PTHR19432:SF35">
    <property type="entry name" value="SOLUTE CARRIER FAMILY 45 MEMBER 3 ISOFORM X1"/>
    <property type="match status" value="1"/>
</dbReference>
<keyword evidence="4 6" id="KW-1133">Transmembrane helix</keyword>
<dbReference type="GO" id="GO:0008506">
    <property type="term" value="F:sucrose:proton symporter activity"/>
    <property type="evidence" value="ECO:0007669"/>
    <property type="project" value="TreeGrafter"/>
</dbReference>